<dbReference type="InterPro" id="IPR001353">
    <property type="entry name" value="Proteasome_sua/b"/>
</dbReference>
<proteinExistence type="predicted"/>
<evidence type="ECO:0000256" key="1">
    <source>
        <dbReference type="SAM" id="SignalP"/>
    </source>
</evidence>
<feature type="signal peptide" evidence="1">
    <location>
        <begin position="1"/>
        <end position="19"/>
    </location>
</feature>
<dbReference type="Gene3D" id="3.60.20.10">
    <property type="entry name" value="Glutamine Phosphoribosylpyrophosphate, subunit 1, domain 1"/>
    <property type="match status" value="1"/>
</dbReference>
<reference evidence="2" key="1">
    <citation type="submission" date="2023-03" db="EMBL/GenBank/DDBJ databases">
        <authorList>
            <person name="Julca I."/>
        </authorList>
    </citation>
    <scope>NUCLEOTIDE SEQUENCE</scope>
</reference>
<organism evidence="2 3">
    <name type="scientific">Oldenlandia corymbosa var. corymbosa</name>
    <dbReference type="NCBI Taxonomy" id="529605"/>
    <lineage>
        <taxon>Eukaryota</taxon>
        <taxon>Viridiplantae</taxon>
        <taxon>Streptophyta</taxon>
        <taxon>Embryophyta</taxon>
        <taxon>Tracheophyta</taxon>
        <taxon>Spermatophyta</taxon>
        <taxon>Magnoliopsida</taxon>
        <taxon>eudicotyledons</taxon>
        <taxon>Gunneridae</taxon>
        <taxon>Pentapetalae</taxon>
        <taxon>asterids</taxon>
        <taxon>lamiids</taxon>
        <taxon>Gentianales</taxon>
        <taxon>Rubiaceae</taxon>
        <taxon>Rubioideae</taxon>
        <taxon>Spermacoceae</taxon>
        <taxon>Hedyotis-Oldenlandia complex</taxon>
        <taxon>Oldenlandia</taxon>
    </lineage>
</organism>
<gene>
    <name evidence="2" type="ORF">OLC1_LOCUS17066</name>
</gene>
<evidence type="ECO:0000313" key="3">
    <source>
        <dbReference type="Proteomes" id="UP001161247"/>
    </source>
</evidence>
<name>A0AAV1DP40_OLDCO</name>
<dbReference type="GO" id="GO:0005839">
    <property type="term" value="C:proteasome core complex"/>
    <property type="evidence" value="ECO:0007669"/>
    <property type="project" value="InterPro"/>
</dbReference>
<dbReference type="SUPFAM" id="SSF56235">
    <property type="entry name" value="N-terminal nucleophile aminohydrolases (Ntn hydrolases)"/>
    <property type="match status" value="1"/>
</dbReference>
<keyword evidence="3" id="KW-1185">Reference proteome</keyword>
<dbReference type="GO" id="GO:0051603">
    <property type="term" value="P:proteolysis involved in protein catabolic process"/>
    <property type="evidence" value="ECO:0007669"/>
    <property type="project" value="InterPro"/>
</dbReference>
<dbReference type="Pfam" id="PF00227">
    <property type="entry name" value="Proteasome"/>
    <property type="match status" value="1"/>
</dbReference>
<sequence>MTQRVVLLIGITTLAFVFERGVMVAVDDVYISQSASELCVENAIYLNSHMLAVCLGEIADYEPFLRALQSGGERCFSVKEASKWVVDTLCSSSDYYLSLKLLIVGWEKKTGTPHLYVDSKGNCIKAKSYISASASTFTYGGLMISDFFYERSYKHAAVFARNTILSAAREVAFNRLGTQRLRN</sequence>
<evidence type="ECO:0000313" key="2">
    <source>
        <dbReference type="EMBL" id="CAI9109112.1"/>
    </source>
</evidence>
<protein>
    <submittedName>
        <fullName evidence="2">OLC1v1008867C1</fullName>
    </submittedName>
</protein>
<dbReference type="InterPro" id="IPR029055">
    <property type="entry name" value="Ntn_hydrolases_N"/>
</dbReference>
<keyword evidence="1" id="KW-0732">Signal</keyword>
<feature type="chain" id="PRO_5043976322" evidence="1">
    <location>
        <begin position="20"/>
        <end position="183"/>
    </location>
</feature>
<dbReference type="AlphaFoldDB" id="A0AAV1DP40"/>
<dbReference type="EMBL" id="OX459123">
    <property type="protein sequence ID" value="CAI9109112.1"/>
    <property type="molecule type" value="Genomic_DNA"/>
</dbReference>
<dbReference type="Proteomes" id="UP001161247">
    <property type="component" value="Chromosome 6"/>
</dbReference>
<accession>A0AAV1DP40</accession>